<accession>A0A2S1R7N5</accession>
<feature type="region of interest" description="Disordered" evidence="1">
    <location>
        <begin position="234"/>
        <end position="263"/>
    </location>
</feature>
<evidence type="ECO:0008006" key="4">
    <source>
        <dbReference type="Google" id="ProtNLM"/>
    </source>
</evidence>
<evidence type="ECO:0000256" key="1">
    <source>
        <dbReference type="SAM" id="MobiDB-lite"/>
    </source>
</evidence>
<keyword evidence="3" id="KW-1185">Reference proteome</keyword>
<organism evidence="2 3">
    <name type="scientific">Dietzia lutea</name>
    <dbReference type="NCBI Taxonomy" id="546160"/>
    <lineage>
        <taxon>Bacteria</taxon>
        <taxon>Bacillati</taxon>
        <taxon>Actinomycetota</taxon>
        <taxon>Actinomycetes</taxon>
        <taxon>Mycobacteriales</taxon>
        <taxon>Dietziaceae</taxon>
        <taxon>Dietzia</taxon>
    </lineage>
</organism>
<protein>
    <recommendedName>
        <fullName evidence="4">DivIVA domain-containing protein</fullName>
    </recommendedName>
</protein>
<feature type="compositionally biased region" description="Basic and acidic residues" evidence="1">
    <location>
        <begin position="234"/>
        <end position="257"/>
    </location>
</feature>
<dbReference type="PANTHER" id="PTHR38010:SF1">
    <property type="entry name" value="SLR0848 PROTEIN"/>
    <property type="match status" value="1"/>
</dbReference>
<dbReference type="AlphaFoldDB" id="A0A2S1R7N5"/>
<dbReference type="OrthoDB" id="3291843at2"/>
<dbReference type="RefSeq" id="WP_108847527.1">
    <property type="nucleotide sequence ID" value="NZ_CP015449.1"/>
</dbReference>
<evidence type="ECO:0000313" key="2">
    <source>
        <dbReference type="EMBL" id="AWH92282.1"/>
    </source>
</evidence>
<dbReference type="Proteomes" id="UP000244928">
    <property type="component" value="Chromosome"/>
</dbReference>
<dbReference type="KEGG" id="dlu:A6035_09000"/>
<dbReference type="PANTHER" id="PTHR38010">
    <property type="entry name" value="SLR0848 PROTEIN"/>
    <property type="match status" value="1"/>
</dbReference>
<sequence length="263" mass="29425">MYRVFQALDELNAMIEDARSLPMTANCVVPRHESLLLLDDIRDSFPGELDDAQDVLDQRDRVLAEADATARETVAAADAEADRTLRDAREDADAMLADAKSRADRMVAEATAHADGLVGDARAEAAELLDRSRRDAESTTTRARAEADRLVEQANILYDRTITEARQEQQRMLSESEVVRIADEEAARVRDAAHAESERRREECDAYIDEKMARFEEFLGATLRTVARGREELHGVAPAARRDPAARRGTRDDERFGDGYGDY</sequence>
<gene>
    <name evidence="2" type="ORF">A6035_09000</name>
</gene>
<reference evidence="2 3" key="1">
    <citation type="submission" date="2016-04" db="EMBL/GenBank/DDBJ databases">
        <title>Complete genome sequence of Dietzia lutea YIM 80766T, a strain isolated from desert soil in Egypt.</title>
        <authorList>
            <person name="Zhao J."/>
            <person name="Hu B."/>
            <person name="Geng S."/>
            <person name="Nie Y."/>
            <person name="Tang Y."/>
        </authorList>
    </citation>
    <scope>NUCLEOTIDE SEQUENCE [LARGE SCALE GENOMIC DNA]</scope>
    <source>
        <strain evidence="2 3">YIM 80766</strain>
    </source>
</reference>
<proteinExistence type="predicted"/>
<dbReference type="EMBL" id="CP015449">
    <property type="protein sequence ID" value="AWH92282.1"/>
    <property type="molecule type" value="Genomic_DNA"/>
</dbReference>
<name>A0A2S1R7N5_9ACTN</name>
<evidence type="ECO:0000313" key="3">
    <source>
        <dbReference type="Proteomes" id="UP000244928"/>
    </source>
</evidence>